<gene>
    <name evidence="1" type="ORF">A2462_08855</name>
</gene>
<dbReference type="EMBL" id="MEUI01000036">
    <property type="protein sequence ID" value="OGC33338.1"/>
    <property type="molecule type" value="Genomic_DNA"/>
</dbReference>
<evidence type="ECO:0008006" key="3">
    <source>
        <dbReference type="Google" id="ProtNLM"/>
    </source>
</evidence>
<reference evidence="1 2" key="1">
    <citation type="journal article" date="2016" name="Nat. Commun.">
        <title>Thousands of microbial genomes shed light on interconnected biogeochemical processes in an aquifer system.</title>
        <authorList>
            <person name="Anantharaman K."/>
            <person name="Brown C.T."/>
            <person name="Hug L.A."/>
            <person name="Sharon I."/>
            <person name="Castelle C.J."/>
            <person name="Probst A.J."/>
            <person name="Thomas B.C."/>
            <person name="Singh A."/>
            <person name="Wilkins M.J."/>
            <person name="Karaoz U."/>
            <person name="Brodie E.L."/>
            <person name="Williams K.H."/>
            <person name="Hubbard S.S."/>
            <person name="Banfield J.F."/>
        </authorList>
    </citation>
    <scope>NUCLEOTIDE SEQUENCE [LARGE SCALE GENOMIC DNA]</scope>
</reference>
<evidence type="ECO:0000313" key="2">
    <source>
        <dbReference type="Proteomes" id="UP000177309"/>
    </source>
</evidence>
<name>A0A1F4TKT3_UNCSA</name>
<dbReference type="AlphaFoldDB" id="A0A1F4TKT3"/>
<dbReference type="Proteomes" id="UP000177309">
    <property type="component" value="Unassembled WGS sequence"/>
</dbReference>
<accession>A0A1F4TKT3</accession>
<organism evidence="1 2">
    <name type="scientific">candidate division WOR-1 bacterium RIFOXYC2_FULL_41_25</name>
    <dbReference type="NCBI Taxonomy" id="1802586"/>
    <lineage>
        <taxon>Bacteria</taxon>
        <taxon>Bacillati</taxon>
        <taxon>Saganbacteria</taxon>
    </lineage>
</organism>
<comment type="caution">
    <text evidence="1">The sequence shown here is derived from an EMBL/GenBank/DDBJ whole genome shotgun (WGS) entry which is preliminary data.</text>
</comment>
<evidence type="ECO:0000313" key="1">
    <source>
        <dbReference type="EMBL" id="OGC33338.1"/>
    </source>
</evidence>
<proteinExistence type="predicted"/>
<protein>
    <recommendedName>
        <fullName evidence="3">DUF4367 domain-containing protein</fullName>
    </recommendedName>
</protein>
<sequence length="113" mass="12938">MISEEEKFEHSVVLKTGGNESIFFDYESISFDEYESSKQLREIEDSEIGGFLIEEIIMANYPAKKYTEYGVELAGISYIIEKNGKFLMFSTESGLSEEQKVGAEEILNSFEFE</sequence>